<evidence type="ECO:0000256" key="5">
    <source>
        <dbReference type="ARBA" id="ARBA00022519"/>
    </source>
</evidence>
<dbReference type="RefSeq" id="WP_176975106.1">
    <property type="nucleotide sequence ID" value="NZ_JABZEO010000002.1"/>
</dbReference>
<dbReference type="InterPro" id="IPR006260">
    <property type="entry name" value="TonB/TolA_C"/>
</dbReference>
<name>A0A850RAL4_9GAMM</name>
<comment type="similarity">
    <text evidence="2">Belongs to the TonB family.</text>
</comment>
<dbReference type="EMBL" id="JABZEO010000002">
    <property type="protein sequence ID" value="NVZ08322.1"/>
    <property type="molecule type" value="Genomic_DNA"/>
</dbReference>
<reference evidence="11 12" key="1">
    <citation type="submission" date="2020-06" db="EMBL/GenBank/DDBJ databases">
        <title>Whole-genome sequence of Allochromatium humboldtianum DSM 21881, type strain.</title>
        <authorList>
            <person name="Kyndt J.A."/>
            <person name="Meyer T.E."/>
        </authorList>
    </citation>
    <scope>NUCLEOTIDE SEQUENCE [LARGE SCALE GENOMIC DNA]</scope>
    <source>
        <strain evidence="11 12">DSM 21881</strain>
    </source>
</reference>
<evidence type="ECO:0000313" key="11">
    <source>
        <dbReference type="EMBL" id="NVZ08322.1"/>
    </source>
</evidence>
<sequence length="90" mass="9939">MTALQRAIARHQHYPAGARRHGQTGVATLAFVIESDGRLSQIRLAQSSGHASLDQAALQALARLGRFDPIPKSIGRSRWSLRIPIRFDLK</sequence>
<keyword evidence="12" id="KW-1185">Reference proteome</keyword>
<keyword evidence="6" id="KW-0812">Transmembrane</keyword>
<keyword evidence="9" id="KW-0472">Membrane</keyword>
<keyword evidence="7" id="KW-0653">Protein transport</keyword>
<keyword evidence="4" id="KW-1003">Cell membrane</keyword>
<dbReference type="NCBIfam" id="TIGR01352">
    <property type="entry name" value="tonB_Cterm"/>
    <property type="match status" value="1"/>
</dbReference>
<dbReference type="Gene3D" id="3.30.1150.10">
    <property type="match status" value="1"/>
</dbReference>
<dbReference type="InterPro" id="IPR051045">
    <property type="entry name" value="TonB-dependent_transducer"/>
</dbReference>
<proteinExistence type="inferred from homology"/>
<dbReference type="GO" id="GO:0015031">
    <property type="term" value="P:protein transport"/>
    <property type="evidence" value="ECO:0007669"/>
    <property type="project" value="UniProtKB-KW"/>
</dbReference>
<evidence type="ECO:0000256" key="2">
    <source>
        <dbReference type="ARBA" id="ARBA00006555"/>
    </source>
</evidence>
<dbReference type="Pfam" id="PF03544">
    <property type="entry name" value="TonB_C"/>
    <property type="match status" value="1"/>
</dbReference>
<comment type="caution">
    <text evidence="11">The sequence shown here is derived from an EMBL/GenBank/DDBJ whole genome shotgun (WGS) entry which is preliminary data.</text>
</comment>
<feature type="domain" description="TonB C-terminal" evidence="10">
    <location>
        <begin position="1"/>
        <end position="90"/>
    </location>
</feature>
<accession>A0A850RAL4</accession>
<evidence type="ECO:0000256" key="3">
    <source>
        <dbReference type="ARBA" id="ARBA00022448"/>
    </source>
</evidence>
<keyword evidence="8" id="KW-1133">Transmembrane helix</keyword>
<organism evidence="11 12">
    <name type="scientific">Allochromatium humboldtianum</name>
    <dbReference type="NCBI Taxonomy" id="504901"/>
    <lineage>
        <taxon>Bacteria</taxon>
        <taxon>Pseudomonadati</taxon>
        <taxon>Pseudomonadota</taxon>
        <taxon>Gammaproteobacteria</taxon>
        <taxon>Chromatiales</taxon>
        <taxon>Chromatiaceae</taxon>
        <taxon>Allochromatium</taxon>
    </lineage>
</organism>
<dbReference type="InterPro" id="IPR037682">
    <property type="entry name" value="TonB_C"/>
</dbReference>
<dbReference type="SUPFAM" id="SSF74653">
    <property type="entry name" value="TolA/TonB C-terminal domain"/>
    <property type="match status" value="1"/>
</dbReference>
<dbReference type="Proteomes" id="UP000592294">
    <property type="component" value="Unassembled WGS sequence"/>
</dbReference>
<gene>
    <name evidence="11" type="ORF">HW932_03505</name>
</gene>
<keyword evidence="3" id="KW-0813">Transport</keyword>
<evidence type="ECO:0000256" key="1">
    <source>
        <dbReference type="ARBA" id="ARBA00004383"/>
    </source>
</evidence>
<evidence type="ECO:0000256" key="8">
    <source>
        <dbReference type="ARBA" id="ARBA00022989"/>
    </source>
</evidence>
<evidence type="ECO:0000256" key="9">
    <source>
        <dbReference type="ARBA" id="ARBA00023136"/>
    </source>
</evidence>
<dbReference type="PROSITE" id="PS52015">
    <property type="entry name" value="TONB_CTD"/>
    <property type="match status" value="1"/>
</dbReference>
<protein>
    <submittedName>
        <fullName evidence="11">Energy transducer TonB</fullName>
    </submittedName>
</protein>
<evidence type="ECO:0000256" key="4">
    <source>
        <dbReference type="ARBA" id="ARBA00022475"/>
    </source>
</evidence>
<dbReference type="GO" id="GO:0098797">
    <property type="term" value="C:plasma membrane protein complex"/>
    <property type="evidence" value="ECO:0007669"/>
    <property type="project" value="TreeGrafter"/>
</dbReference>
<dbReference type="PANTHER" id="PTHR33446:SF2">
    <property type="entry name" value="PROTEIN TONB"/>
    <property type="match status" value="1"/>
</dbReference>
<keyword evidence="5" id="KW-0997">Cell inner membrane</keyword>
<dbReference type="GO" id="GO:0031992">
    <property type="term" value="F:energy transducer activity"/>
    <property type="evidence" value="ECO:0007669"/>
    <property type="project" value="TreeGrafter"/>
</dbReference>
<evidence type="ECO:0000256" key="6">
    <source>
        <dbReference type="ARBA" id="ARBA00022692"/>
    </source>
</evidence>
<dbReference type="PANTHER" id="PTHR33446">
    <property type="entry name" value="PROTEIN TONB-RELATED"/>
    <property type="match status" value="1"/>
</dbReference>
<evidence type="ECO:0000313" key="12">
    <source>
        <dbReference type="Proteomes" id="UP000592294"/>
    </source>
</evidence>
<dbReference type="GO" id="GO:0055085">
    <property type="term" value="P:transmembrane transport"/>
    <property type="evidence" value="ECO:0007669"/>
    <property type="project" value="InterPro"/>
</dbReference>
<comment type="subcellular location">
    <subcellularLocation>
        <location evidence="1">Cell inner membrane</location>
        <topology evidence="1">Single-pass membrane protein</topology>
        <orientation evidence="1">Periplasmic side</orientation>
    </subcellularLocation>
</comment>
<evidence type="ECO:0000256" key="7">
    <source>
        <dbReference type="ARBA" id="ARBA00022927"/>
    </source>
</evidence>
<evidence type="ECO:0000259" key="10">
    <source>
        <dbReference type="PROSITE" id="PS52015"/>
    </source>
</evidence>
<dbReference type="AlphaFoldDB" id="A0A850RAL4"/>